<evidence type="ECO:0000256" key="1">
    <source>
        <dbReference type="SAM" id="SignalP"/>
    </source>
</evidence>
<dbReference type="EMBL" id="JACJFN010000002">
    <property type="protein sequence ID" value="MBB1519561.1"/>
    <property type="molecule type" value="Genomic_DNA"/>
</dbReference>
<dbReference type="RefSeq" id="WP_182833571.1">
    <property type="nucleotide sequence ID" value="NZ_JACJFN010000002.1"/>
</dbReference>
<reference evidence="2 3" key="1">
    <citation type="submission" date="2020-08" db="EMBL/GenBank/DDBJ databases">
        <authorList>
            <person name="Kim C.M."/>
        </authorList>
    </citation>
    <scope>NUCLEOTIDE SEQUENCE [LARGE SCALE GENOMIC DNA]</scope>
    <source>
        <strain evidence="2 3">SR9</strain>
    </source>
</reference>
<name>A0A7W4DBL4_9GAMM</name>
<dbReference type="AlphaFoldDB" id="A0A7W4DBL4"/>
<accession>A0A7W4DBL4</accession>
<evidence type="ECO:0000313" key="2">
    <source>
        <dbReference type="EMBL" id="MBB1519561.1"/>
    </source>
</evidence>
<keyword evidence="3" id="KW-1185">Reference proteome</keyword>
<organism evidence="2 3">
    <name type="scientific">Aquipseudomonas guryensis</name>
    <dbReference type="NCBI Taxonomy" id="2759165"/>
    <lineage>
        <taxon>Bacteria</taxon>
        <taxon>Pseudomonadati</taxon>
        <taxon>Pseudomonadota</taxon>
        <taxon>Gammaproteobacteria</taxon>
        <taxon>Pseudomonadales</taxon>
        <taxon>Pseudomonadaceae</taxon>
        <taxon>Aquipseudomonas</taxon>
    </lineage>
</organism>
<feature type="signal peptide" evidence="1">
    <location>
        <begin position="1"/>
        <end position="26"/>
    </location>
</feature>
<gene>
    <name evidence="2" type="ORF">H3H45_09955</name>
</gene>
<feature type="chain" id="PRO_5031334802" evidence="1">
    <location>
        <begin position="27"/>
        <end position="165"/>
    </location>
</feature>
<proteinExistence type="predicted"/>
<evidence type="ECO:0000313" key="3">
    <source>
        <dbReference type="Proteomes" id="UP000581189"/>
    </source>
</evidence>
<protein>
    <submittedName>
        <fullName evidence="2">Uncharacterized protein</fullName>
    </submittedName>
</protein>
<dbReference type="Proteomes" id="UP000581189">
    <property type="component" value="Unassembled WGS sequence"/>
</dbReference>
<keyword evidence="1" id="KW-0732">Signal</keyword>
<comment type="caution">
    <text evidence="2">The sequence shown here is derived from an EMBL/GenBank/DDBJ whole genome shotgun (WGS) entry which is preliminary data.</text>
</comment>
<sequence length="165" mass="18264">MKRRCRRAGMLGVAWLVGLAVSAAHAEGKINDQNDPQSGARVVSFVQEAVSQRITLNFFGMSDPQSREVQLTLVLMRGDDKPRYLGCDQIDVRVGGMRIGHQEKIERSPLKVGVVEYIYVPLRSRDLQPLALAQRLDYSVCGDSGSATAEEIAGVREVLKRLKLL</sequence>